<dbReference type="Pfam" id="PF00053">
    <property type="entry name" value="EGF_laminin"/>
    <property type="match status" value="10"/>
</dbReference>
<dbReference type="PANTHER" id="PTHR10574:SF375">
    <property type="entry name" value="LAMININ SUBUNIT BETA-1"/>
    <property type="match status" value="1"/>
</dbReference>
<evidence type="ECO:0000256" key="9">
    <source>
        <dbReference type="ARBA" id="ARBA00023157"/>
    </source>
</evidence>
<evidence type="ECO:0000256" key="7">
    <source>
        <dbReference type="ARBA" id="ARBA00022889"/>
    </source>
</evidence>
<dbReference type="Pfam" id="PF24973">
    <property type="entry name" value="EGF_LMN_ATRN"/>
    <property type="match status" value="2"/>
</dbReference>
<feature type="domain" description="Laminin EGF-like" evidence="15">
    <location>
        <begin position="1128"/>
        <end position="1175"/>
    </location>
</feature>
<feature type="disulfide bond" evidence="12">
    <location>
        <begin position="891"/>
        <end position="900"/>
    </location>
</feature>
<dbReference type="EMBL" id="BMAT01006964">
    <property type="protein sequence ID" value="GFS23150.1"/>
    <property type="molecule type" value="Genomic_DNA"/>
</dbReference>
<feature type="disulfide bond" evidence="12">
    <location>
        <begin position="1100"/>
        <end position="1109"/>
    </location>
</feature>
<feature type="domain" description="Laminin IV type B" evidence="16">
    <location>
        <begin position="603"/>
        <end position="816"/>
    </location>
</feature>
<dbReference type="InterPro" id="IPR013015">
    <property type="entry name" value="Laminin_IV_B"/>
</dbReference>
<evidence type="ECO:0000259" key="16">
    <source>
        <dbReference type="PROSITE" id="PS51116"/>
    </source>
</evidence>
<feature type="disulfide bond" evidence="12">
    <location>
        <begin position="822"/>
        <end position="834"/>
    </location>
</feature>
<feature type="domain" description="Laminin EGF-like" evidence="15">
    <location>
        <begin position="870"/>
        <end position="915"/>
    </location>
</feature>
<feature type="coiled-coil region" evidence="13">
    <location>
        <begin position="1653"/>
        <end position="1694"/>
    </location>
</feature>
<dbReference type="PROSITE" id="PS51116">
    <property type="entry name" value="LAMININ_IVB"/>
    <property type="match status" value="1"/>
</dbReference>
<feature type="transmembrane region" description="Helical" evidence="14">
    <location>
        <begin position="39"/>
        <end position="64"/>
    </location>
</feature>
<keyword evidence="4" id="KW-0732">Signal</keyword>
<dbReference type="GO" id="GO:0007155">
    <property type="term" value="P:cell adhesion"/>
    <property type="evidence" value="ECO:0007669"/>
    <property type="project" value="UniProtKB-KW"/>
</dbReference>
<dbReference type="InterPro" id="IPR008211">
    <property type="entry name" value="Laminin_N"/>
</dbReference>
<evidence type="ECO:0000259" key="17">
    <source>
        <dbReference type="PROSITE" id="PS51117"/>
    </source>
</evidence>
<keyword evidence="14" id="KW-1133">Transmembrane helix</keyword>
<feature type="disulfide bond" evidence="12">
    <location>
        <begin position="1128"/>
        <end position="1140"/>
    </location>
</feature>
<dbReference type="FunFam" id="2.10.25.10:FF:000074">
    <property type="entry name" value="Laminin subunit alpha"/>
    <property type="match status" value="1"/>
</dbReference>
<dbReference type="SMART" id="SM00180">
    <property type="entry name" value="EGF_Lam"/>
    <property type="match status" value="12"/>
</dbReference>
<name>A0AAV4JN32_9GAST</name>
<feature type="disulfide bond" evidence="12">
    <location>
        <begin position="843"/>
        <end position="852"/>
    </location>
</feature>
<dbReference type="CDD" id="cd00055">
    <property type="entry name" value="EGF_Lam"/>
    <property type="match status" value="11"/>
</dbReference>
<evidence type="ECO:0000313" key="19">
    <source>
        <dbReference type="Proteomes" id="UP000762676"/>
    </source>
</evidence>
<evidence type="ECO:0000256" key="11">
    <source>
        <dbReference type="ARBA" id="ARBA00023292"/>
    </source>
</evidence>
<dbReference type="GO" id="GO:0009888">
    <property type="term" value="P:tissue development"/>
    <property type="evidence" value="ECO:0007669"/>
    <property type="project" value="TreeGrafter"/>
</dbReference>
<keyword evidence="14" id="KW-0812">Transmembrane</keyword>
<evidence type="ECO:0000256" key="8">
    <source>
        <dbReference type="ARBA" id="ARBA00023054"/>
    </source>
</evidence>
<dbReference type="Pfam" id="PF00055">
    <property type="entry name" value="Laminin_N"/>
    <property type="match status" value="1"/>
</dbReference>
<keyword evidence="19" id="KW-1185">Reference proteome</keyword>
<dbReference type="GO" id="GO:0005604">
    <property type="term" value="C:basement membrane"/>
    <property type="evidence" value="ECO:0007669"/>
    <property type="project" value="UniProtKB-SubCell"/>
</dbReference>
<reference evidence="18 19" key="1">
    <citation type="journal article" date="2021" name="Elife">
        <title>Chloroplast acquisition without the gene transfer in kleptoplastic sea slugs, Plakobranchus ocellatus.</title>
        <authorList>
            <person name="Maeda T."/>
            <person name="Takahashi S."/>
            <person name="Yoshida T."/>
            <person name="Shimamura S."/>
            <person name="Takaki Y."/>
            <person name="Nagai Y."/>
            <person name="Toyoda A."/>
            <person name="Suzuki Y."/>
            <person name="Arimoto A."/>
            <person name="Ishii H."/>
            <person name="Satoh N."/>
            <person name="Nishiyama T."/>
            <person name="Hasebe M."/>
            <person name="Maruyama T."/>
            <person name="Minagawa J."/>
            <person name="Obokata J."/>
            <person name="Shigenobu S."/>
        </authorList>
    </citation>
    <scope>NUCLEOTIDE SEQUENCE [LARGE SCALE GENOMIC DNA]</scope>
</reference>
<dbReference type="FunFam" id="2.10.25.10:FF:000090">
    <property type="entry name" value="laminin subunit alpha"/>
    <property type="match status" value="1"/>
</dbReference>
<dbReference type="PROSITE" id="PS00022">
    <property type="entry name" value="EGF_1"/>
    <property type="match status" value="1"/>
</dbReference>
<evidence type="ECO:0000256" key="2">
    <source>
        <dbReference type="ARBA" id="ARBA00022525"/>
    </source>
</evidence>
<dbReference type="FunFam" id="2.10.25.10:FF:000388">
    <property type="entry name" value="Laminin subunit alpha"/>
    <property type="match status" value="1"/>
</dbReference>
<feature type="domain" description="Laminin EGF-like" evidence="15">
    <location>
        <begin position="916"/>
        <end position="965"/>
    </location>
</feature>
<dbReference type="Gene3D" id="2.170.300.10">
    <property type="entry name" value="Tie2 ligand-binding domain superfamily"/>
    <property type="match status" value="2"/>
</dbReference>
<feature type="disulfide bond" evidence="12">
    <location>
        <begin position="1149"/>
        <end position="1158"/>
    </location>
</feature>
<keyword evidence="5" id="KW-0677">Repeat</keyword>
<evidence type="ECO:0000313" key="18">
    <source>
        <dbReference type="EMBL" id="GFS23150.1"/>
    </source>
</evidence>
<organism evidence="18 19">
    <name type="scientific">Elysia marginata</name>
    <dbReference type="NCBI Taxonomy" id="1093978"/>
    <lineage>
        <taxon>Eukaryota</taxon>
        <taxon>Metazoa</taxon>
        <taxon>Spiralia</taxon>
        <taxon>Lophotrochozoa</taxon>
        <taxon>Mollusca</taxon>
        <taxon>Gastropoda</taxon>
        <taxon>Heterobranchia</taxon>
        <taxon>Euthyneura</taxon>
        <taxon>Panpulmonata</taxon>
        <taxon>Sacoglossa</taxon>
        <taxon>Placobranchoidea</taxon>
        <taxon>Plakobranchidae</taxon>
        <taxon>Elysia</taxon>
    </lineage>
</organism>
<keyword evidence="14" id="KW-0472">Membrane</keyword>
<feature type="domain" description="Laminin EGF-like" evidence="15">
    <location>
        <begin position="453"/>
        <end position="512"/>
    </location>
</feature>
<dbReference type="InterPro" id="IPR056863">
    <property type="entry name" value="LMN_ATRN_NET-like_EGF"/>
</dbReference>
<keyword evidence="8 13" id="KW-0175">Coiled coil</keyword>
<feature type="domain" description="Laminin N-terminal" evidence="17">
    <location>
        <begin position="91"/>
        <end position="326"/>
    </location>
</feature>
<comment type="caution">
    <text evidence="12">Lacks conserved residue(s) required for the propagation of feature annotation.</text>
</comment>
<keyword evidence="7" id="KW-0130">Cell adhesion</keyword>
<keyword evidence="9 12" id="KW-1015">Disulfide bond</keyword>
<keyword evidence="2" id="KW-0964">Secreted</keyword>
<dbReference type="InterPro" id="IPR050440">
    <property type="entry name" value="Laminin/Netrin_ECM"/>
</dbReference>
<protein>
    <submittedName>
        <fullName evidence="18">Laminin subunit beta-1</fullName>
    </submittedName>
</protein>
<evidence type="ECO:0000256" key="6">
    <source>
        <dbReference type="ARBA" id="ARBA00022869"/>
    </source>
</evidence>
<dbReference type="PROSITE" id="PS50027">
    <property type="entry name" value="EGF_LAM_2"/>
    <property type="match status" value="8"/>
</dbReference>
<feature type="domain" description="Laminin EGF-like" evidence="15">
    <location>
        <begin position="1077"/>
        <end position="1127"/>
    </location>
</feature>
<dbReference type="FunFam" id="2.10.25.10:FF:000011">
    <property type="entry name" value="Cadherin EGF LAG seven-pass G-type receptor"/>
    <property type="match status" value="1"/>
</dbReference>
<feature type="domain" description="Laminin EGF-like" evidence="15">
    <location>
        <begin position="513"/>
        <end position="563"/>
    </location>
</feature>
<dbReference type="InterPro" id="IPR000742">
    <property type="entry name" value="EGF"/>
</dbReference>
<dbReference type="SMART" id="SM00181">
    <property type="entry name" value="EGF"/>
    <property type="match status" value="8"/>
</dbReference>
<keyword evidence="11 12" id="KW-0424">Laminin EGF-like domain</keyword>
<comment type="subcellular location">
    <subcellularLocation>
        <location evidence="1">Secreted</location>
        <location evidence="1">Extracellular space</location>
        <location evidence="1">Extracellular matrix</location>
        <location evidence="1">Basement membrane</location>
    </subcellularLocation>
</comment>
<evidence type="ECO:0000256" key="14">
    <source>
        <dbReference type="SAM" id="Phobius"/>
    </source>
</evidence>
<sequence length="1698" mass="189350">MVVKEVVEDQNTLWVVFSLIADINVDSIRIVINRKAYYVVVVVVVVVVATAVVIVEVVVVVVVVQEECCFVCTRSQDVEGLGGGTRQAQCEQGSCYPATGDLLIGREANLTATSTCGLTRPDRYCVVSYLEAAPKCFTCDSRQPYSEGYFEDSHRVENVVTSFWGRWWQAETGKEKVSIRLDLEAEFHFTHMIMTFKTFRPKAMLIERSFDFGRTWKVYRYFAERCEKSFPGVSTDQMNNLTHIVCDENYSGETPSTGGEVIFRVLRPGLSIPDPYSEEVQDLLKLTNLRINFTELHTLGDTLLDSRPEIKEKYYYALYNIVIRGSCSCYGHASRCLPVEGYIRNENMVHGRCECTHNTKGLNCEMCQDFYNDHPWRPARQNQPNVCKKCNCNNHATKCHFDAALYTQSGNVSGGVCDNCQHNTMGVNCQECVDLYYQNPLADIRDPNICKQCECDPYGSLNNGICEKVTDSELGTVAGRCQCKPLVTGDNCEKCKPNNWNLQKDNPLGCEPCLCNPDGILEEGCDIHTGECKCKRHVKGPTCEECFDGYYDFDPDHPDGCLTCECDLGGALSSTCNQTTGQCLCRAHIGSQRCKEVDPGYFFPHMDYLVYEAENAKALGRAHVNIRKPLEPKYGTRWTGTGYMRVREGDGLEFTVNNIPFDTYYDLIIRYEKRANTFDDIRMSVIRPSLIDPEGLCGDYQVGSDTSEAQITNEKRFQVVGYPLCLEKNTEYTIRFDFGTYQSGRQDSNRDYVNIDSIVLLPNIDYIPLYIGIGDAQYSKQAFINAHCDKAQLSSLQSKLPEYCTKSIFSISSFLYNGALDCECDVTGSTSVECNPSGGQCPCRPNVGGRRCDMCQIGFYGLGPEGCSPCDCHNMGSRDQFCNDETGKCTCNENIVGRTCDQCRYGYWGFPQCRPCRCNGNADTCDPLTGECINCNNNTAGNYCERCEEGYYGDPRVGVRIPCQPCMCPGGPESSVQHADTCRANQRTGEVYCSCQQGYKGRNCDTCIENYYGSPNEPGGQCEPCVCNNNIDPNVPGSCDADTGECLRCLYNTDGFACEHCRDGYYGDATQQNCQRCICNRLGTNSSQGECDRVDGQCPCLPGVQGQRCDECEENHWNMASGQGCSPCNCDPTGSESLQCNELSGQCTCLPGRGGMECADCEDLHYGDPNEQCLHQTQDIVRSANDVSVTGAIKAFDEEFRLMQANIDEIKKILSGVNTTQVDIQDIFEKLNMVSEHLTNHTYRLNDVERELRNSSARVKKGNLRVELLKGKVADLKALAQQLKDNATDIQIREAKGAFERVQEAKRESDAAQATVDGTVDYLRQSEAVRDQTETLLANREEDFNRQLQDNKDALDTVEDGLNTLDMDLSDINKMVCGVPGSPCSSLCGGGGCGFCGGTSCDGAVTNAEKALKLAMRAEEQLNAKTHNATEMLEPQVVNEVLNMSIPLSPDEIKAMADKITNALASLTDIDKILNDTAEKREIAENLKMQAAEASDDAQNIRGTAQVVRDALEEAKRVQEKAGQAIDQARADIQDAEDDLKQIQNRTDSVNDISQNSHMLLEKLQKKLDDLTNRYTALKKDTLDRAEVAAQEAHELADKAYEKAMELNATYAATSEELDNKHNDTEKARELSKKLKTRADNIFRMTETQKSQLKDIESKLVEDETRLTKLSDEIDKLNEQMDRYLENIREDAKNYEIC</sequence>
<feature type="disulfide bond" evidence="12">
    <location>
        <begin position="872"/>
        <end position="889"/>
    </location>
</feature>
<evidence type="ECO:0000256" key="13">
    <source>
        <dbReference type="SAM" id="Coils"/>
    </source>
</evidence>
<feature type="disulfide bond" evidence="12">
    <location>
        <begin position="1049"/>
        <end position="1058"/>
    </location>
</feature>
<dbReference type="Pfam" id="PF21199">
    <property type="entry name" value="LAMININ_IV_B"/>
    <property type="match status" value="1"/>
</dbReference>
<keyword evidence="3" id="KW-0272">Extracellular matrix</keyword>
<evidence type="ECO:0000256" key="3">
    <source>
        <dbReference type="ARBA" id="ARBA00022530"/>
    </source>
</evidence>
<feature type="disulfide bond" evidence="12">
    <location>
        <begin position="1130"/>
        <end position="1147"/>
    </location>
</feature>
<accession>A0AAV4JN32</accession>
<dbReference type="PRINTS" id="PR00011">
    <property type="entry name" value="EGFLAMININ"/>
</dbReference>
<gene>
    <name evidence="18" type="ORF">ElyMa_003381700</name>
</gene>
<dbReference type="Proteomes" id="UP000762676">
    <property type="component" value="Unassembled WGS sequence"/>
</dbReference>
<evidence type="ECO:0000259" key="15">
    <source>
        <dbReference type="PROSITE" id="PS50027"/>
    </source>
</evidence>
<evidence type="ECO:0000256" key="10">
    <source>
        <dbReference type="ARBA" id="ARBA00023180"/>
    </source>
</evidence>
<feature type="disulfide bond" evidence="12">
    <location>
        <begin position="513"/>
        <end position="525"/>
    </location>
</feature>
<dbReference type="FunFam" id="2.10.25.10:FF:000130">
    <property type="entry name" value="Laminin subunit beta 1"/>
    <property type="match status" value="1"/>
</dbReference>
<dbReference type="FunFam" id="2.10.25.10:FF:000135">
    <property type="entry name" value="Laminin subunit beta 4"/>
    <property type="match status" value="1"/>
</dbReference>
<dbReference type="Gene3D" id="2.60.120.260">
    <property type="entry name" value="Galactose-binding domain-like"/>
    <property type="match status" value="1"/>
</dbReference>
<dbReference type="SMART" id="SM00136">
    <property type="entry name" value="LamNT"/>
    <property type="match status" value="1"/>
</dbReference>
<dbReference type="PROSITE" id="PS01248">
    <property type="entry name" value="EGF_LAM_1"/>
    <property type="match status" value="4"/>
</dbReference>
<dbReference type="FunFam" id="2.10.25.10:FF:000065">
    <property type="entry name" value="Laminin subunit beta 1"/>
    <property type="match status" value="1"/>
</dbReference>
<comment type="caution">
    <text evidence="18">The sequence shown here is derived from an EMBL/GenBank/DDBJ whole genome shotgun (WGS) entry which is preliminary data.</text>
</comment>
<dbReference type="GO" id="GO:0009887">
    <property type="term" value="P:animal organ morphogenesis"/>
    <property type="evidence" value="ECO:0007669"/>
    <property type="project" value="TreeGrafter"/>
</dbReference>
<keyword evidence="10" id="KW-0325">Glycoprotein</keyword>
<evidence type="ECO:0000256" key="5">
    <source>
        <dbReference type="ARBA" id="ARBA00022737"/>
    </source>
</evidence>
<feature type="disulfide bond" evidence="12">
    <location>
        <begin position="824"/>
        <end position="841"/>
    </location>
</feature>
<dbReference type="Gene3D" id="2.10.25.10">
    <property type="entry name" value="Laminin"/>
    <property type="match status" value="8"/>
</dbReference>
<feature type="disulfide bond" evidence="12">
    <location>
        <begin position="515"/>
        <end position="532"/>
    </location>
</feature>
<dbReference type="FunFam" id="2.10.25.10:FF:000105">
    <property type="entry name" value="laminin subunit gamma-1"/>
    <property type="match status" value="1"/>
</dbReference>
<dbReference type="InterPro" id="IPR002049">
    <property type="entry name" value="LE_dom"/>
</dbReference>
<dbReference type="SUPFAM" id="SSF57196">
    <property type="entry name" value="EGF/Laminin"/>
    <property type="match status" value="12"/>
</dbReference>
<feature type="coiled-coil region" evidence="13">
    <location>
        <begin position="1484"/>
        <end position="1603"/>
    </location>
</feature>
<feature type="disulfide bond" evidence="12">
    <location>
        <begin position="483"/>
        <end position="492"/>
    </location>
</feature>
<dbReference type="PROSITE" id="PS51117">
    <property type="entry name" value="LAMININ_NTER"/>
    <property type="match status" value="1"/>
</dbReference>
<dbReference type="FunFam" id="2.60.120.260:FF:000010">
    <property type="entry name" value="Laminin subunit beta 1"/>
    <property type="match status" value="1"/>
</dbReference>
<feature type="disulfide bond" evidence="12">
    <location>
        <begin position="534"/>
        <end position="543"/>
    </location>
</feature>
<feature type="coiled-coil region" evidence="13">
    <location>
        <begin position="1266"/>
        <end position="1315"/>
    </location>
</feature>
<evidence type="ECO:0000256" key="4">
    <source>
        <dbReference type="ARBA" id="ARBA00022729"/>
    </source>
</evidence>
<evidence type="ECO:0000256" key="1">
    <source>
        <dbReference type="ARBA" id="ARBA00004302"/>
    </source>
</evidence>
<feature type="domain" description="Laminin EGF-like" evidence="15">
    <location>
        <begin position="822"/>
        <end position="869"/>
    </location>
</feature>
<dbReference type="FunFam" id="2.170.300.10:FF:000001">
    <property type="entry name" value="Laminin subunit beta-1"/>
    <property type="match status" value="1"/>
</dbReference>
<evidence type="ECO:0000256" key="12">
    <source>
        <dbReference type="PROSITE-ProRule" id="PRU00460"/>
    </source>
</evidence>
<proteinExistence type="predicted"/>
<feature type="domain" description="Laminin EGF-like" evidence="15">
    <location>
        <begin position="1025"/>
        <end position="1076"/>
    </location>
</feature>
<feature type="disulfide bond" evidence="12">
    <location>
        <begin position="870"/>
        <end position="882"/>
    </location>
</feature>
<dbReference type="PANTHER" id="PTHR10574">
    <property type="entry name" value="NETRIN/LAMININ-RELATED"/>
    <property type="match status" value="1"/>
</dbReference>
<keyword evidence="6" id="KW-0084">Basement membrane</keyword>
<feature type="disulfide bond" evidence="12">
    <location>
        <begin position="935"/>
        <end position="944"/>
    </location>
</feature>